<proteinExistence type="predicted"/>
<reference evidence="2 3" key="1">
    <citation type="submission" date="2019-08" db="EMBL/GenBank/DDBJ databases">
        <title>Complete genome sequence of Terriglobus albidus strain ORNL.</title>
        <authorList>
            <person name="Podar M."/>
        </authorList>
    </citation>
    <scope>NUCLEOTIDE SEQUENCE [LARGE SCALE GENOMIC DNA]</scope>
    <source>
        <strain evidence="2 3">ORNL</strain>
    </source>
</reference>
<dbReference type="RefSeq" id="WP_147646021.1">
    <property type="nucleotide sequence ID" value="NZ_CP042806.1"/>
</dbReference>
<evidence type="ECO:0000256" key="1">
    <source>
        <dbReference type="SAM" id="MobiDB-lite"/>
    </source>
</evidence>
<dbReference type="OrthoDB" id="109123at2"/>
<protein>
    <submittedName>
        <fullName evidence="2">Uncharacterized protein</fullName>
    </submittedName>
</protein>
<dbReference type="KEGG" id="talb:FTW19_01840"/>
<sequence length="308" mass="35628">MNPETTKKEPRSRLNPIPEQGMLPIRKSHDVSVCSLYWLPVSNTPVYGRELQWLHRFFDELHAVLAKDGKLRQESFLQMKLTAPQGHLKETLHRHQMKLIPLMGLGRKPNGKLPPIPTEEDLDAVIKGKAKFDFNEHVADYMFWFLHRDEQWKRELFLGNGGYTMIYLPPDPATTPPPIPDYPAVREMPAFKHFDTDTLWQATFLMGDAFREKSKQVFGKGLEDEASFDGLTFIIPYWKASDFLAATPDDLAQWFEVFDVFIAESPDDRGILFACKDSLDEVLTEILEKMRQDGEPHPVFDLERKQPQ</sequence>
<organism evidence="2 3">
    <name type="scientific">Terriglobus albidus</name>
    <dbReference type="NCBI Taxonomy" id="1592106"/>
    <lineage>
        <taxon>Bacteria</taxon>
        <taxon>Pseudomonadati</taxon>
        <taxon>Acidobacteriota</taxon>
        <taxon>Terriglobia</taxon>
        <taxon>Terriglobales</taxon>
        <taxon>Acidobacteriaceae</taxon>
        <taxon>Terriglobus</taxon>
    </lineage>
</organism>
<gene>
    <name evidence="2" type="ORF">FTW19_01840</name>
</gene>
<dbReference type="AlphaFoldDB" id="A0A5B9E6X8"/>
<name>A0A5B9E6X8_9BACT</name>
<evidence type="ECO:0000313" key="2">
    <source>
        <dbReference type="EMBL" id="QEE26855.1"/>
    </source>
</evidence>
<feature type="compositionally biased region" description="Basic and acidic residues" evidence="1">
    <location>
        <begin position="1"/>
        <end position="12"/>
    </location>
</feature>
<dbReference type="Proteomes" id="UP000321820">
    <property type="component" value="Chromosome"/>
</dbReference>
<evidence type="ECO:0000313" key="3">
    <source>
        <dbReference type="Proteomes" id="UP000321820"/>
    </source>
</evidence>
<dbReference type="EMBL" id="CP042806">
    <property type="protein sequence ID" value="QEE26855.1"/>
    <property type="molecule type" value="Genomic_DNA"/>
</dbReference>
<keyword evidence="3" id="KW-1185">Reference proteome</keyword>
<feature type="region of interest" description="Disordered" evidence="1">
    <location>
        <begin position="1"/>
        <end position="21"/>
    </location>
</feature>
<accession>A0A5B9E6X8</accession>